<evidence type="ECO:0000256" key="12">
    <source>
        <dbReference type="ARBA" id="ARBA00023136"/>
    </source>
</evidence>
<dbReference type="Pfam" id="PF00512">
    <property type="entry name" value="HisKA"/>
    <property type="match status" value="1"/>
</dbReference>
<organism evidence="16 17">
    <name type="scientific">Dentiradicibacter hellwigii</name>
    <dbReference type="NCBI Taxonomy" id="3149053"/>
    <lineage>
        <taxon>Bacteria</taxon>
        <taxon>Pseudomonadati</taxon>
        <taxon>Pseudomonadota</taxon>
        <taxon>Betaproteobacteria</taxon>
        <taxon>Rhodocyclales</taxon>
        <taxon>Rhodocyclaceae</taxon>
        <taxon>Dentiradicibacter</taxon>
    </lineage>
</organism>
<evidence type="ECO:0000256" key="5">
    <source>
        <dbReference type="ARBA" id="ARBA00022679"/>
    </source>
</evidence>
<feature type="transmembrane region" description="Helical" evidence="13">
    <location>
        <begin position="145"/>
        <end position="168"/>
    </location>
</feature>
<name>A0ABV4UDL9_9RHOO</name>
<dbReference type="PANTHER" id="PTHR45436">
    <property type="entry name" value="SENSOR HISTIDINE KINASE YKOH"/>
    <property type="match status" value="1"/>
</dbReference>
<reference evidence="17" key="1">
    <citation type="submission" date="2024-06" db="EMBL/GenBank/DDBJ databases">
        <title>Radixoralia hellwigii gen. nov., sp nov., isolated from a root canal in the human oral cavity.</title>
        <authorList>
            <person name="Bartsch S."/>
            <person name="Wittmer A."/>
            <person name="Schulz A.-K."/>
            <person name="Neumann-Schaal M."/>
            <person name="Wolf J."/>
            <person name="Gronow S."/>
            <person name="Tennert C."/>
            <person name="Haecker G."/>
            <person name="Cieplik F."/>
            <person name="Al-Ahmad A."/>
        </authorList>
    </citation>
    <scope>NUCLEOTIDE SEQUENCE [LARGE SCALE GENOMIC DNA]</scope>
    <source>
        <strain evidence="17">Wk13</strain>
    </source>
</reference>
<dbReference type="Pfam" id="PF02518">
    <property type="entry name" value="HATPase_c"/>
    <property type="match status" value="1"/>
</dbReference>
<keyword evidence="17" id="KW-1185">Reference proteome</keyword>
<dbReference type="PRINTS" id="PR00344">
    <property type="entry name" value="BCTRLSENSOR"/>
</dbReference>
<evidence type="ECO:0000256" key="6">
    <source>
        <dbReference type="ARBA" id="ARBA00022692"/>
    </source>
</evidence>
<dbReference type="InterPro" id="IPR003661">
    <property type="entry name" value="HisK_dim/P_dom"/>
</dbReference>
<dbReference type="CDD" id="cd00082">
    <property type="entry name" value="HisKA"/>
    <property type="match status" value="1"/>
</dbReference>
<dbReference type="InterPro" id="IPR036890">
    <property type="entry name" value="HATPase_C_sf"/>
</dbReference>
<evidence type="ECO:0000313" key="17">
    <source>
        <dbReference type="Proteomes" id="UP001574673"/>
    </source>
</evidence>
<gene>
    <name evidence="16" type="ORF">ABCS64_04395</name>
</gene>
<dbReference type="EMBL" id="JBEUWX010000002">
    <property type="protein sequence ID" value="MFA9949573.1"/>
    <property type="molecule type" value="Genomic_DNA"/>
</dbReference>
<keyword evidence="5" id="KW-0808">Transferase</keyword>
<dbReference type="InterPro" id="IPR050428">
    <property type="entry name" value="TCS_sensor_his_kinase"/>
</dbReference>
<keyword evidence="12 13" id="KW-0472">Membrane</keyword>
<comment type="subcellular location">
    <subcellularLocation>
        <location evidence="2">Membrane</location>
        <topology evidence="2">Multi-pass membrane protein</topology>
    </subcellularLocation>
</comment>
<dbReference type="InterPro" id="IPR003594">
    <property type="entry name" value="HATPase_dom"/>
</dbReference>
<sequence>MNSIRRQLLLALLGAMSLAMLIAGWATWRAARHEADALSDYHLRQIALSVRDQRFPDAHSFPADDGHVDYVIRVWNATGLTVYYSKPHESLPELTQLGYSQARTSEGQWRVFALQYQGMTIAVAQPMRVRDRLAANAAWKTLRPFFFLLPAVGALVWALVGLGLRPLARLAESLRTRSPDSFSPLPDDDLPEEIQPLAAALNDLLARLKSAFAAQRDFVADAAHELRTPLTALQLQIQLVERAADEAERSTALDNLKRGLQRASHTVGQLLTLARLEPGAAAMPMERVDLTMLAREAIVEQMPLAEARGVDLGLLAGENSLFVTGEAGALRILLANLLTNALRHAPPGGRVDVTCHYEDSQAAEEKTAGKSDSTNTYGEAASRAAVLEVADNGPGIPAAERERVFGRFYRRAGEQEPGSGLGLAIVRAIAERHGATVSLHDSDAGGLLVRVRWQGRCSEMLQIHEKHESPQPAH</sequence>
<dbReference type="PROSITE" id="PS50109">
    <property type="entry name" value="HIS_KIN"/>
    <property type="match status" value="1"/>
</dbReference>
<proteinExistence type="predicted"/>
<dbReference type="SMART" id="SM00387">
    <property type="entry name" value="HATPase_c"/>
    <property type="match status" value="1"/>
</dbReference>
<dbReference type="InterPro" id="IPR036097">
    <property type="entry name" value="HisK_dim/P_sf"/>
</dbReference>
<feature type="domain" description="Histidine kinase" evidence="14">
    <location>
        <begin position="221"/>
        <end position="452"/>
    </location>
</feature>
<dbReference type="RefSeq" id="WP_418890689.1">
    <property type="nucleotide sequence ID" value="NZ_JBEUWX010000002.1"/>
</dbReference>
<dbReference type="SUPFAM" id="SSF47384">
    <property type="entry name" value="Homodimeric domain of signal transducing histidine kinase"/>
    <property type="match status" value="1"/>
</dbReference>
<keyword evidence="7" id="KW-0547">Nucleotide-binding</keyword>
<feature type="domain" description="HAMP" evidence="15">
    <location>
        <begin position="161"/>
        <end position="213"/>
    </location>
</feature>
<dbReference type="Gene3D" id="1.10.287.130">
    <property type="match status" value="1"/>
</dbReference>
<dbReference type="PROSITE" id="PS50885">
    <property type="entry name" value="HAMP"/>
    <property type="match status" value="1"/>
</dbReference>
<keyword evidence="6 13" id="KW-0812">Transmembrane</keyword>
<dbReference type="SMART" id="SM00304">
    <property type="entry name" value="HAMP"/>
    <property type="match status" value="1"/>
</dbReference>
<protein>
    <recommendedName>
        <fullName evidence="3">histidine kinase</fullName>
        <ecNumber evidence="3">2.7.13.3</ecNumber>
    </recommendedName>
</protein>
<evidence type="ECO:0000256" key="11">
    <source>
        <dbReference type="ARBA" id="ARBA00023012"/>
    </source>
</evidence>
<evidence type="ECO:0000256" key="9">
    <source>
        <dbReference type="ARBA" id="ARBA00022840"/>
    </source>
</evidence>
<evidence type="ECO:0000259" key="15">
    <source>
        <dbReference type="PROSITE" id="PS50885"/>
    </source>
</evidence>
<dbReference type="EC" id="2.7.13.3" evidence="3"/>
<evidence type="ECO:0000256" key="4">
    <source>
        <dbReference type="ARBA" id="ARBA00022553"/>
    </source>
</evidence>
<evidence type="ECO:0000256" key="3">
    <source>
        <dbReference type="ARBA" id="ARBA00012438"/>
    </source>
</evidence>
<keyword evidence="4" id="KW-0597">Phosphoprotein</keyword>
<dbReference type="CDD" id="cd00075">
    <property type="entry name" value="HATPase"/>
    <property type="match status" value="1"/>
</dbReference>
<evidence type="ECO:0000313" key="16">
    <source>
        <dbReference type="EMBL" id="MFA9949573.1"/>
    </source>
</evidence>
<dbReference type="GO" id="GO:0005524">
    <property type="term" value="F:ATP binding"/>
    <property type="evidence" value="ECO:0007669"/>
    <property type="project" value="UniProtKB-KW"/>
</dbReference>
<accession>A0ABV4UDL9</accession>
<dbReference type="PANTHER" id="PTHR45436:SF14">
    <property type="entry name" value="SENSOR PROTEIN QSEC"/>
    <property type="match status" value="1"/>
</dbReference>
<evidence type="ECO:0000256" key="1">
    <source>
        <dbReference type="ARBA" id="ARBA00000085"/>
    </source>
</evidence>
<keyword evidence="9 16" id="KW-0067">ATP-binding</keyword>
<keyword evidence="11" id="KW-0902">Two-component regulatory system</keyword>
<dbReference type="SUPFAM" id="SSF55874">
    <property type="entry name" value="ATPase domain of HSP90 chaperone/DNA topoisomerase II/histidine kinase"/>
    <property type="match status" value="1"/>
</dbReference>
<keyword evidence="8" id="KW-0418">Kinase</keyword>
<dbReference type="InterPro" id="IPR005467">
    <property type="entry name" value="His_kinase_dom"/>
</dbReference>
<dbReference type="Proteomes" id="UP001574673">
    <property type="component" value="Unassembled WGS sequence"/>
</dbReference>
<evidence type="ECO:0000256" key="13">
    <source>
        <dbReference type="SAM" id="Phobius"/>
    </source>
</evidence>
<dbReference type="SMART" id="SM00388">
    <property type="entry name" value="HisKA"/>
    <property type="match status" value="1"/>
</dbReference>
<dbReference type="InterPro" id="IPR003660">
    <property type="entry name" value="HAMP_dom"/>
</dbReference>
<evidence type="ECO:0000256" key="10">
    <source>
        <dbReference type="ARBA" id="ARBA00022989"/>
    </source>
</evidence>
<evidence type="ECO:0000259" key="14">
    <source>
        <dbReference type="PROSITE" id="PS50109"/>
    </source>
</evidence>
<comment type="catalytic activity">
    <reaction evidence="1">
        <text>ATP + protein L-histidine = ADP + protein N-phospho-L-histidine.</text>
        <dbReference type="EC" id="2.7.13.3"/>
    </reaction>
</comment>
<evidence type="ECO:0000256" key="8">
    <source>
        <dbReference type="ARBA" id="ARBA00022777"/>
    </source>
</evidence>
<dbReference type="Gene3D" id="3.30.565.10">
    <property type="entry name" value="Histidine kinase-like ATPase, C-terminal domain"/>
    <property type="match status" value="1"/>
</dbReference>
<keyword evidence="10 13" id="KW-1133">Transmembrane helix</keyword>
<dbReference type="InterPro" id="IPR004358">
    <property type="entry name" value="Sig_transdc_His_kin-like_C"/>
</dbReference>
<evidence type="ECO:0000256" key="2">
    <source>
        <dbReference type="ARBA" id="ARBA00004141"/>
    </source>
</evidence>
<evidence type="ECO:0000256" key="7">
    <source>
        <dbReference type="ARBA" id="ARBA00022741"/>
    </source>
</evidence>
<comment type="caution">
    <text evidence="16">The sequence shown here is derived from an EMBL/GenBank/DDBJ whole genome shotgun (WGS) entry which is preliminary data.</text>
</comment>